<protein>
    <submittedName>
        <fullName evidence="1">Class A beta-lactamase</fullName>
    </submittedName>
</protein>
<evidence type="ECO:0000313" key="1">
    <source>
        <dbReference type="EMBL" id="QWS35022.1"/>
    </source>
</evidence>
<dbReference type="Proteomes" id="UP000681794">
    <property type="component" value="Chromosome"/>
</dbReference>
<accession>A0ACD1E7T0</accession>
<sequence length="310" mass="31124">MAAVAVAVALGLGLAGCQATARAPVGTASAPTTRTSAPSVTPTAAPTTDAATTRALDALESDHDARLGVVAIDTGTGATVTHRAGERFAFASAAKVFIAATVLADASGPDLDVVVPITQGDVLAYAPVTSQHVGTGMTVRALLDAMVRSSDNTAANLLVARVGGPAAVERWLRGIGDDVTRVDRVEPDLNEATPGDERDTTTPAQFAVDLRALLVGDALDPADRALLVDTMRGTTTGAGTIRAGVPGGWTVADKTGTASYGVRNDVGLVTPPSDAPIVLVVMTGHAGADAEPDDGLVAAATRAVVHALDR</sequence>
<evidence type="ECO:0000313" key="2">
    <source>
        <dbReference type="Proteomes" id="UP000681794"/>
    </source>
</evidence>
<proteinExistence type="predicted"/>
<gene>
    <name evidence="1" type="primary">bla</name>
    <name evidence="1" type="ORF">KM842_01270</name>
</gene>
<reference evidence="1" key="1">
    <citation type="submission" date="2021-06" db="EMBL/GenBank/DDBJ databases">
        <authorList>
            <person name="Ellington A.J."/>
            <person name="Bryan N.C."/>
            <person name="Christner B.C."/>
            <person name="Reisch C.R."/>
        </authorList>
    </citation>
    <scope>NUCLEOTIDE SEQUENCE</scope>
    <source>
        <strain evidence="1">L6-1</strain>
    </source>
</reference>
<name>A0ACD1E7T0_9MICO</name>
<dbReference type="EMBL" id="CP076544">
    <property type="protein sequence ID" value="QWS35022.1"/>
    <property type="molecule type" value="Genomic_DNA"/>
</dbReference>
<keyword evidence="2" id="KW-1185">Reference proteome</keyword>
<organism evidence="1 2">
    <name type="scientific">Curtobacterium aetherium</name>
    <dbReference type="NCBI Taxonomy" id="2841594"/>
    <lineage>
        <taxon>Bacteria</taxon>
        <taxon>Bacillati</taxon>
        <taxon>Actinomycetota</taxon>
        <taxon>Actinomycetes</taxon>
        <taxon>Micrococcales</taxon>
        <taxon>Microbacteriaceae</taxon>
        <taxon>Curtobacterium</taxon>
    </lineage>
</organism>